<dbReference type="RefSeq" id="WP_119151094.1">
    <property type="nucleotide sequence ID" value="NZ_JBHSOV010000042.1"/>
</dbReference>
<feature type="region of interest" description="Interaction with tRNA" evidence="15">
    <location>
        <begin position="315"/>
        <end position="316"/>
    </location>
</feature>
<reference evidence="18 19" key="1">
    <citation type="submission" date="2018-09" db="EMBL/GenBank/DDBJ databases">
        <title>Cohnella cavernae sp. nov., isolated from a karst cave.</title>
        <authorList>
            <person name="Zhu H."/>
        </authorList>
    </citation>
    <scope>NUCLEOTIDE SEQUENCE [LARGE SCALE GENOMIC DNA]</scope>
    <source>
        <strain evidence="18 19">K2E09-144</strain>
    </source>
</reference>
<evidence type="ECO:0000256" key="8">
    <source>
        <dbReference type="ARBA" id="ARBA00022694"/>
    </source>
</evidence>
<dbReference type="InterPro" id="IPR023382">
    <property type="entry name" value="MnmA-like_central_sf"/>
</dbReference>
<keyword evidence="12" id="KW-1015">Disulfide bond</keyword>
<dbReference type="AlphaFoldDB" id="A0A398CQJ4"/>
<feature type="region of interest" description="Interaction with tRNA" evidence="15">
    <location>
        <begin position="154"/>
        <end position="156"/>
    </location>
</feature>
<keyword evidence="5 15" id="KW-0963">Cytoplasm</keyword>
<dbReference type="FunFam" id="2.40.30.10:FF:000023">
    <property type="entry name" value="tRNA-specific 2-thiouridylase MnmA"/>
    <property type="match status" value="1"/>
</dbReference>
<name>A0A398CQJ4_9BACL</name>
<keyword evidence="8 15" id="KW-0819">tRNA processing</keyword>
<comment type="subcellular location">
    <subcellularLocation>
        <location evidence="1 15">Cytoplasm</location>
    </subcellularLocation>
</comment>
<evidence type="ECO:0000256" key="10">
    <source>
        <dbReference type="ARBA" id="ARBA00022840"/>
    </source>
</evidence>
<dbReference type="Pfam" id="PF20258">
    <property type="entry name" value="tRNA_Me_trans_C"/>
    <property type="match status" value="1"/>
</dbReference>
<sequence>MDDIRFEDPSSVRVVVGMSGGVDSSVTALLLKRQGFDVIGVFMKNWDDTDENGVCTAEEDAEDVRRVCDQIGIPYYTVNFEAEYRDKVFEYFLEEYRRGRTPNPDVMCNREIKFGDFLQKAMDLGADVIATGHYARVERVDGQYRLLRGVDGNKDQTYFLHALNQSQLSRAMFPIGHLPKPEVRRIAEEAGLATAKKKDSTGVCFIGERNFKEFLSQYLPAKPGNMVDILTGDVKGRHDGLMYYTLGQRQGLGIGGSGNGEPWFVADKDLASNVLYVVQGERHHSLYSVGLTATGINWISPDALSGPLRCTAKFRYRQPDQGVTLTLTPEGDLNVEFDAPQKAITPGQAVVFYDGDVCLGGGTIDKVRKLEPSAAGL</sequence>
<evidence type="ECO:0000256" key="5">
    <source>
        <dbReference type="ARBA" id="ARBA00022490"/>
    </source>
</evidence>
<dbReference type="Gene3D" id="2.30.30.280">
    <property type="entry name" value="Adenine nucleotide alpha hydrolases-like domains"/>
    <property type="match status" value="1"/>
</dbReference>
<evidence type="ECO:0000256" key="1">
    <source>
        <dbReference type="ARBA" id="ARBA00004496"/>
    </source>
</evidence>
<evidence type="ECO:0000256" key="12">
    <source>
        <dbReference type="ARBA" id="ARBA00023157"/>
    </source>
</evidence>
<evidence type="ECO:0000256" key="11">
    <source>
        <dbReference type="ARBA" id="ARBA00022884"/>
    </source>
</evidence>
<feature type="binding site" evidence="15">
    <location>
        <position position="43"/>
    </location>
    <ligand>
        <name>ATP</name>
        <dbReference type="ChEBI" id="CHEBI:30616"/>
    </ligand>
</feature>
<evidence type="ECO:0000259" key="17">
    <source>
        <dbReference type="Pfam" id="PF20259"/>
    </source>
</evidence>
<evidence type="ECO:0000256" key="9">
    <source>
        <dbReference type="ARBA" id="ARBA00022741"/>
    </source>
</evidence>
<dbReference type="OrthoDB" id="9800696at2"/>
<dbReference type="GO" id="GO:0103016">
    <property type="term" value="F:tRNA-uridine 2-sulfurtransferase activity"/>
    <property type="evidence" value="ECO:0007669"/>
    <property type="project" value="UniProtKB-EC"/>
</dbReference>
<dbReference type="GO" id="GO:0005737">
    <property type="term" value="C:cytoplasm"/>
    <property type="evidence" value="ECO:0007669"/>
    <property type="project" value="UniProtKB-SubCell"/>
</dbReference>
<evidence type="ECO:0000256" key="4">
    <source>
        <dbReference type="ARBA" id="ARBA00013805"/>
    </source>
</evidence>
<dbReference type="SUPFAM" id="SSF52402">
    <property type="entry name" value="Adenine nucleotide alpha hydrolases-like"/>
    <property type="match status" value="1"/>
</dbReference>
<dbReference type="HAMAP" id="MF_00144">
    <property type="entry name" value="tRNA_thiouridyl_MnmA"/>
    <property type="match status" value="1"/>
</dbReference>
<protein>
    <recommendedName>
        <fullName evidence="4 15">tRNA-specific 2-thiouridylase MnmA</fullName>
        <ecNumber evidence="3 15">2.8.1.13</ecNumber>
    </recommendedName>
</protein>
<evidence type="ECO:0000256" key="3">
    <source>
        <dbReference type="ARBA" id="ARBA00011949"/>
    </source>
</evidence>
<dbReference type="PANTHER" id="PTHR11933">
    <property type="entry name" value="TRNA 5-METHYLAMINOMETHYL-2-THIOURIDYLATE -METHYLTRANSFERASE"/>
    <property type="match status" value="1"/>
</dbReference>
<evidence type="ECO:0000259" key="16">
    <source>
        <dbReference type="Pfam" id="PF20258"/>
    </source>
</evidence>
<dbReference type="Proteomes" id="UP000266340">
    <property type="component" value="Unassembled WGS sequence"/>
</dbReference>
<feature type="binding site" evidence="15">
    <location>
        <begin position="17"/>
        <end position="24"/>
    </location>
    <ligand>
        <name>ATP</name>
        <dbReference type="ChEBI" id="CHEBI:30616"/>
    </ligand>
</feature>
<evidence type="ECO:0000313" key="19">
    <source>
        <dbReference type="Proteomes" id="UP000266340"/>
    </source>
</evidence>
<comment type="function">
    <text evidence="14 15">Catalyzes the 2-thiolation of uridine at the wobble position (U34) of tRNA, leading to the formation of s(2)U34.</text>
</comment>
<dbReference type="EC" id="2.8.1.13" evidence="3 15"/>
<feature type="site" description="Interaction with tRNA" evidence="15">
    <location>
        <position position="133"/>
    </location>
</feature>
<dbReference type="GO" id="GO:0002143">
    <property type="term" value="P:tRNA wobble position uridine thiolation"/>
    <property type="evidence" value="ECO:0007669"/>
    <property type="project" value="TreeGrafter"/>
</dbReference>
<dbReference type="Gene3D" id="3.40.50.620">
    <property type="entry name" value="HUPs"/>
    <property type="match status" value="1"/>
</dbReference>
<feature type="active site" description="Nucleophile" evidence="15">
    <location>
        <position position="108"/>
    </location>
</feature>
<keyword evidence="9 15" id="KW-0547">Nucleotide-binding</keyword>
<feature type="domain" description="tRNA-specific 2-thiouridylase MnmA-like central" evidence="17">
    <location>
        <begin position="212"/>
        <end position="279"/>
    </location>
</feature>
<dbReference type="FunFam" id="2.30.30.280:FF:000001">
    <property type="entry name" value="tRNA-specific 2-thiouridylase MnmA"/>
    <property type="match status" value="1"/>
</dbReference>
<keyword evidence="11 15" id="KW-0694">RNA-binding</keyword>
<comment type="caution">
    <text evidence="15">Lacks conserved residue(s) required for the propagation of feature annotation.</text>
</comment>
<keyword evidence="19" id="KW-1185">Reference proteome</keyword>
<accession>A0A398CQJ4</accession>
<feature type="active site" description="Cysteine persulfide intermediate" evidence="15">
    <location>
        <position position="204"/>
    </location>
</feature>
<feature type="site" description="Interaction with tRNA" evidence="15">
    <location>
        <position position="348"/>
    </location>
</feature>
<dbReference type="GO" id="GO:0005524">
    <property type="term" value="F:ATP binding"/>
    <property type="evidence" value="ECO:0007669"/>
    <property type="project" value="UniProtKB-KW"/>
</dbReference>
<dbReference type="NCBIfam" id="TIGR00420">
    <property type="entry name" value="trmU"/>
    <property type="match status" value="1"/>
</dbReference>
<evidence type="ECO:0000256" key="14">
    <source>
        <dbReference type="ARBA" id="ARBA00056575"/>
    </source>
</evidence>
<dbReference type="CDD" id="cd01998">
    <property type="entry name" value="MnmA_TRMU-like"/>
    <property type="match status" value="1"/>
</dbReference>
<dbReference type="Pfam" id="PF20259">
    <property type="entry name" value="tRNA_Me_trans_M"/>
    <property type="match status" value="1"/>
</dbReference>
<evidence type="ECO:0000256" key="13">
    <source>
        <dbReference type="ARBA" id="ARBA00051542"/>
    </source>
</evidence>
<comment type="similarity">
    <text evidence="2 15">Belongs to the MnmA/TRMU family.</text>
</comment>
<proteinExistence type="inferred from homology"/>
<dbReference type="Pfam" id="PF03054">
    <property type="entry name" value="tRNA_Me_trans"/>
    <property type="match status" value="1"/>
</dbReference>
<dbReference type="FunFam" id="3.40.50.620:FF:000004">
    <property type="entry name" value="tRNA-specific 2-thiouridylase MnmA"/>
    <property type="match status" value="1"/>
</dbReference>
<evidence type="ECO:0000256" key="6">
    <source>
        <dbReference type="ARBA" id="ARBA00022555"/>
    </source>
</evidence>
<keyword evidence="7 15" id="KW-0808">Transferase</keyword>
<feature type="domain" description="tRNA-specific 2-thiouridylase MnmA-like C-terminal" evidence="16">
    <location>
        <begin position="290"/>
        <end position="364"/>
    </location>
</feature>
<feature type="binding site" evidence="15">
    <location>
        <position position="132"/>
    </location>
    <ligand>
        <name>ATP</name>
        <dbReference type="ChEBI" id="CHEBI:30616"/>
    </ligand>
</feature>
<keyword evidence="10 15" id="KW-0067">ATP-binding</keyword>
<feature type="region of interest" description="Interaction with target base in tRNA" evidence="15">
    <location>
        <begin position="103"/>
        <end position="105"/>
    </location>
</feature>
<comment type="catalytic activity">
    <reaction evidence="13 15">
        <text>S-sulfanyl-L-cysteinyl-[protein] + uridine(34) in tRNA + AH2 + ATP = 2-thiouridine(34) in tRNA + L-cysteinyl-[protein] + A + AMP + diphosphate + H(+)</text>
        <dbReference type="Rhea" id="RHEA:47032"/>
        <dbReference type="Rhea" id="RHEA-COMP:10131"/>
        <dbReference type="Rhea" id="RHEA-COMP:11726"/>
        <dbReference type="Rhea" id="RHEA-COMP:11727"/>
        <dbReference type="Rhea" id="RHEA-COMP:11728"/>
        <dbReference type="ChEBI" id="CHEBI:13193"/>
        <dbReference type="ChEBI" id="CHEBI:15378"/>
        <dbReference type="ChEBI" id="CHEBI:17499"/>
        <dbReference type="ChEBI" id="CHEBI:29950"/>
        <dbReference type="ChEBI" id="CHEBI:30616"/>
        <dbReference type="ChEBI" id="CHEBI:33019"/>
        <dbReference type="ChEBI" id="CHEBI:61963"/>
        <dbReference type="ChEBI" id="CHEBI:65315"/>
        <dbReference type="ChEBI" id="CHEBI:87170"/>
        <dbReference type="ChEBI" id="CHEBI:456215"/>
        <dbReference type="EC" id="2.8.1.13"/>
    </reaction>
</comment>
<dbReference type="InterPro" id="IPR046885">
    <property type="entry name" value="MnmA-like_C"/>
</dbReference>
<dbReference type="NCBIfam" id="NF001138">
    <property type="entry name" value="PRK00143.1"/>
    <property type="match status" value="1"/>
</dbReference>
<dbReference type="PANTHER" id="PTHR11933:SF5">
    <property type="entry name" value="MITOCHONDRIAL TRNA-SPECIFIC 2-THIOURIDYLASE 1"/>
    <property type="match status" value="1"/>
</dbReference>
<organism evidence="18 19">
    <name type="scientific">Cohnella faecalis</name>
    <dbReference type="NCBI Taxonomy" id="2315694"/>
    <lineage>
        <taxon>Bacteria</taxon>
        <taxon>Bacillati</taxon>
        <taxon>Bacillota</taxon>
        <taxon>Bacilli</taxon>
        <taxon>Bacillales</taxon>
        <taxon>Paenibacillaceae</taxon>
        <taxon>Cohnella</taxon>
    </lineage>
</organism>
<keyword evidence="6 15" id="KW-0820">tRNA-binding</keyword>
<dbReference type="EMBL" id="QXJM01000039">
    <property type="protein sequence ID" value="RIE03068.1"/>
    <property type="molecule type" value="Genomic_DNA"/>
</dbReference>
<dbReference type="InterPro" id="IPR014729">
    <property type="entry name" value="Rossmann-like_a/b/a_fold"/>
</dbReference>
<evidence type="ECO:0000256" key="7">
    <source>
        <dbReference type="ARBA" id="ARBA00022679"/>
    </source>
</evidence>
<dbReference type="GO" id="GO:0000049">
    <property type="term" value="F:tRNA binding"/>
    <property type="evidence" value="ECO:0007669"/>
    <property type="project" value="UniProtKB-KW"/>
</dbReference>
<comment type="caution">
    <text evidence="18">The sequence shown here is derived from an EMBL/GenBank/DDBJ whole genome shotgun (WGS) entry which is preliminary data.</text>
</comment>
<dbReference type="Gene3D" id="2.40.30.10">
    <property type="entry name" value="Translation factors"/>
    <property type="match status" value="1"/>
</dbReference>
<gene>
    <name evidence="15 18" type="primary">mnmA</name>
    <name evidence="18" type="ORF">D3H35_21015</name>
</gene>
<evidence type="ECO:0000313" key="18">
    <source>
        <dbReference type="EMBL" id="RIE03068.1"/>
    </source>
</evidence>
<evidence type="ECO:0000256" key="15">
    <source>
        <dbReference type="HAMAP-Rule" id="MF_00144"/>
    </source>
</evidence>
<dbReference type="InterPro" id="IPR004506">
    <property type="entry name" value="MnmA-like"/>
</dbReference>
<dbReference type="InterPro" id="IPR046884">
    <property type="entry name" value="MnmA-like_central"/>
</dbReference>
<evidence type="ECO:0000256" key="2">
    <source>
        <dbReference type="ARBA" id="ARBA00006191"/>
    </source>
</evidence>